<evidence type="ECO:0000256" key="7">
    <source>
        <dbReference type="SAM" id="Phobius"/>
    </source>
</evidence>
<keyword evidence="3 7" id="KW-0812">Transmembrane</keyword>
<keyword evidence="9" id="KW-1185">Reference proteome</keyword>
<evidence type="ECO:0000256" key="6">
    <source>
        <dbReference type="SAM" id="MobiDB-lite"/>
    </source>
</evidence>
<evidence type="ECO:0000256" key="4">
    <source>
        <dbReference type="ARBA" id="ARBA00022989"/>
    </source>
</evidence>
<dbReference type="GO" id="GO:0005789">
    <property type="term" value="C:endoplasmic reticulum membrane"/>
    <property type="evidence" value="ECO:0007669"/>
    <property type="project" value="TreeGrafter"/>
</dbReference>
<proteinExistence type="inferred from homology"/>
<dbReference type="PANTHER" id="PTHR13317:SF4">
    <property type="entry name" value="TRANSMEMBRANE ANTERIOR POSTERIOR TRANSFORMATION PROTEIN 1 HOMOLOG"/>
    <property type="match status" value="1"/>
</dbReference>
<dbReference type="STRING" id="1047168.A0A0F4GWW3"/>
<accession>A0A0F4GWW3</accession>
<protein>
    <submittedName>
        <fullName evidence="8">Cytomegalovirus gH-receptor family protein</fullName>
    </submittedName>
</protein>
<dbReference type="Proteomes" id="UP000033647">
    <property type="component" value="Unassembled WGS sequence"/>
</dbReference>
<comment type="caution">
    <text evidence="8">The sequence shown here is derived from an EMBL/GenBank/DDBJ whole genome shotgun (WGS) entry which is preliminary data.</text>
</comment>
<feature type="compositionally biased region" description="Polar residues" evidence="6">
    <location>
        <begin position="88"/>
        <end position="100"/>
    </location>
</feature>
<feature type="region of interest" description="Disordered" evidence="6">
    <location>
        <begin position="358"/>
        <end position="403"/>
    </location>
</feature>
<keyword evidence="4 7" id="KW-1133">Transmembrane helix</keyword>
<evidence type="ECO:0000256" key="5">
    <source>
        <dbReference type="ARBA" id="ARBA00023136"/>
    </source>
</evidence>
<feature type="transmembrane region" description="Helical" evidence="7">
    <location>
        <begin position="775"/>
        <end position="807"/>
    </location>
</feature>
<dbReference type="OrthoDB" id="5376140at2759"/>
<comment type="subcellular location">
    <subcellularLocation>
        <location evidence="1">Membrane</location>
        <topology evidence="1">Multi-pass membrane protein</topology>
    </subcellularLocation>
</comment>
<evidence type="ECO:0000256" key="2">
    <source>
        <dbReference type="ARBA" id="ARBA00008803"/>
    </source>
</evidence>
<comment type="similarity">
    <text evidence="2">Belongs to the TAPT1 family.</text>
</comment>
<feature type="region of interest" description="Disordered" evidence="6">
    <location>
        <begin position="1"/>
        <end position="219"/>
    </location>
</feature>
<feature type="compositionally biased region" description="Basic and acidic residues" evidence="6">
    <location>
        <begin position="48"/>
        <end position="57"/>
    </location>
</feature>
<keyword evidence="8" id="KW-0675">Receptor</keyword>
<dbReference type="InterPro" id="IPR008010">
    <property type="entry name" value="Tatp1"/>
</dbReference>
<keyword evidence="5 7" id="KW-0472">Membrane</keyword>
<feature type="compositionally biased region" description="Basic residues" evidence="6">
    <location>
        <begin position="385"/>
        <end position="397"/>
    </location>
</feature>
<reference evidence="8 9" key="1">
    <citation type="submission" date="2015-03" db="EMBL/GenBank/DDBJ databases">
        <title>RNA-seq based gene annotation and comparative genomics of four Zymoseptoria species reveal species-specific pathogenicity related genes and transposable element activity.</title>
        <authorList>
            <person name="Grandaubert J."/>
            <person name="Bhattacharyya A."/>
            <person name="Stukenbrock E.H."/>
        </authorList>
    </citation>
    <scope>NUCLEOTIDE SEQUENCE [LARGE SCALE GENOMIC DNA]</scope>
    <source>
        <strain evidence="8 9">Zb18110</strain>
    </source>
</reference>
<organism evidence="8 9">
    <name type="scientific">Zymoseptoria brevis</name>
    <dbReference type="NCBI Taxonomy" id="1047168"/>
    <lineage>
        <taxon>Eukaryota</taxon>
        <taxon>Fungi</taxon>
        <taxon>Dikarya</taxon>
        <taxon>Ascomycota</taxon>
        <taxon>Pezizomycotina</taxon>
        <taxon>Dothideomycetes</taxon>
        <taxon>Dothideomycetidae</taxon>
        <taxon>Mycosphaerellales</taxon>
        <taxon>Mycosphaerellaceae</taxon>
        <taxon>Zymoseptoria</taxon>
    </lineage>
</organism>
<name>A0A0F4GWW3_9PEZI</name>
<evidence type="ECO:0000313" key="8">
    <source>
        <dbReference type="EMBL" id="KJY00701.1"/>
    </source>
</evidence>
<evidence type="ECO:0000256" key="1">
    <source>
        <dbReference type="ARBA" id="ARBA00004141"/>
    </source>
</evidence>
<sequence length="888" mass="98650">MSPSPSPSIERALENKDVKEQNGQLITPALSPISEHGNGSQTFPLLSADRDVPDLNREQVTSKARQDNGNERERDRRRSSETRALKLSGTQIHELTTSPESLPLRPLDELRGLDDAILDPDDNAGSLTLDAPFEPNRSHPPSPFLDSEPSLTATPSTIIRPRASARSNSTPVEQQTRSSLKSSKGKPQLPPLRIDDDKTRRPSGPFKPSPGHPSPMPSMLPIPPLSLPTYLHLELSSDRPSALYIHRSRNADYTYESSRIKFERLLNFLLLPPSLEQVLCFGTIACLDAWLYTFTILPLRFLKAVVIFARWAGMAMAQEVRDLASFVYSGVGRIWQRQRITPGSSSWHLSDHTVAEHKRPTADTHAGSSGKPGHVSVVPPSPTIKKQRSGFRHRRRNQSSPSGLLPNHKADLLQGLLIICSCAILMWFDASRMYHSIRGQAAIKLYVIYNVIEVFDRLLSAIGQDILECLFSKETLERDTDGRSKVLRPLGMFVVALIYNVVHATAFFYQVVTLNVAVNSYSNALLTLLMSNQFVEIKGTVFKKFEKENLFQITCADVVERFQLWLMLLIIALRNIVEVGGLSISITSALGGGGGSPTDAFSSNGTGIPLVSGFVIPKAFTIFPKWTGEVLGPFLIVLGSEALVDWCKHAYINKFNNIKPNIYGRFLDVLAKDYYSHAFSDQNLTKRLGLPVLPLSCLFIRACMQTYHMFLATHMPVPIPSAGTSIAEPPASTPVTTAALQHIDQVFRRALGRSSFGAGNSGGPSLIASWNIDDFIALATMVIVFLAVYLIMLALKLVLGMALLSYARGRYNGMKERERESVDTHGRRVGGWGTVEVNEDKRRWMYEDDPEGLKNLRKKESEAQARAASNEMKLDHVDRYVMASKRIW</sequence>
<evidence type="ECO:0000256" key="3">
    <source>
        <dbReference type="ARBA" id="ARBA00022692"/>
    </source>
</evidence>
<feature type="compositionally biased region" description="Basic and acidic residues" evidence="6">
    <location>
        <begin position="64"/>
        <end position="84"/>
    </location>
</feature>
<dbReference type="PANTHER" id="PTHR13317">
    <property type="entry name" value="TRANSMEMBRANE ANTERIOR POSTERIOR TRANSFORMATION PROTEIN 1 HOMOLOG"/>
    <property type="match status" value="1"/>
</dbReference>
<dbReference type="AlphaFoldDB" id="A0A0F4GWW3"/>
<evidence type="ECO:0000313" key="9">
    <source>
        <dbReference type="Proteomes" id="UP000033647"/>
    </source>
</evidence>
<gene>
    <name evidence="8" type="ORF">TI39_contig315g00025</name>
</gene>
<feature type="compositionally biased region" description="Basic and acidic residues" evidence="6">
    <location>
        <begin position="11"/>
        <end position="20"/>
    </location>
</feature>
<dbReference type="EMBL" id="LAFY01000307">
    <property type="protein sequence ID" value="KJY00701.1"/>
    <property type="molecule type" value="Genomic_DNA"/>
</dbReference>
<feature type="compositionally biased region" description="Polar residues" evidence="6">
    <location>
        <begin position="165"/>
        <end position="182"/>
    </location>
</feature>
<dbReference type="Pfam" id="PF05346">
    <property type="entry name" value="DUF747"/>
    <property type="match status" value="1"/>
</dbReference>
<feature type="compositionally biased region" description="Pro residues" evidence="6">
    <location>
        <begin position="205"/>
        <end position="219"/>
    </location>
</feature>